<comment type="caution">
    <text evidence="4">The sequence shown here is derived from an EMBL/GenBank/DDBJ whole genome shotgun (WGS) entry which is preliminary data.</text>
</comment>
<keyword evidence="1" id="KW-0547">Nucleotide-binding</keyword>
<keyword evidence="2 4" id="KW-0067">ATP-binding</keyword>
<dbReference type="InterPro" id="IPR017871">
    <property type="entry name" value="ABC_transporter-like_CS"/>
</dbReference>
<dbReference type="PANTHER" id="PTHR43582:SF2">
    <property type="entry name" value="LINEARMYCIN RESISTANCE ATP-BINDING PROTEIN LNRL"/>
    <property type="match status" value="1"/>
</dbReference>
<dbReference type="GO" id="GO:0005524">
    <property type="term" value="F:ATP binding"/>
    <property type="evidence" value="ECO:0007669"/>
    <property type="project" value="UniProtKB-KW"/>
</dbReference>
<dbReference type="PANTHER" id="PTHR43582">
    <property type="entry name" value="LINEARMYCIN RESISTANCE ATP-BINDING PROTEIN LNRL"/>
    <property type="match status" value="1"/>
</dbReference>
<dbReference type="Proteomes" id="UP000092024">
    <property type="component" value="Unassembled WGS sequence"/>
</dbReference>
<sequence>MNAIVEINDLTKQYGQKKALDAITFKVKEGGCFGLLGPNGAGKSTLMKLLTGILSPDSGGMTIMGMDARNNRNAIISKTGYVPQEITLFETLSARRNLVFFGEMYGMKGEPLKRKIEEVLQQVGLADRAKDAVGTFSGGMKRRINIAASLLHDPKLLILDEPTVGIDPQSRNHIFEMIMALKKKGMTILYSTHYMEEVEALCEDIAIMDNGRVIAEGSLNGVLEAHAAKAIYLESDDVTVPPVLEGIAKASAKGRGWMLESSDPLALMGRLVQYFQSKGIHVRSLEMMTPSLESVFLKLTGSSLRDE</sequence>
<evidence type="ECO:0000256" key="2">
    <source>
        <dbReference type="ARBA" id="ARBA00022840"/>
    </source>
</evidence>
<protein>
    <submittedName>
        <fullName evidence="4">ABC transporter ATP-binding protein</fullName>
    </submittedName>
</protein>
<organism evidence="4 5">
    <name type="scientific">Paenibacillus oryzae</name>
    <dbReference type="NCBI Taxonomy" id="1844972"/>
    <lineage>
        <taxon>Bacteria</taxon>
        <taxon>Bacillati</taxon>
        <taxon>Bacillota</taxon>
        <taxon>Bacilli</taxon>
        <taxon>Bacillales</taxon>
        <taxon>Paenibacillaceae</taxon>
        <taxon>Paenibacillus</taxon>
    </lineage>
</organism>
<accession>A0A1A5YA13</accession>
<dbReference type="AlphaFoldDB" id="A0A1A5YA13"/>
<feature type="domain" description="ABC transporter" evidence="3">
    <location>
        <begin position="5"/>
        <end position="235"/>
    </location>
</feature>
<dbReference type="OrthoDB" id="9804819at2"/>
<evidence type="ECO:0000259" key="3">
    <source>
        <dbReference type="PROSITE" id="PS50893"/>
    </source>
</evidence>
<dbReference type="InterPro" id="IPR003593">
    <property type="entry name" value="AAA+_ATPase"/>
</dbReference>
<dbReference type="Pfam" id="PF00005">
    <property type="entry name" value="ABC_tran"/>
    <property type="match status" value="1"/>
</dbReference>
<proteinExistence type="predicted"/>
<evidence type="ECO:0000313" key="4">
    <source>
        <dbReference type="EMBL" id="OBR62422.1"/>
    </source>
</evidence>
<dbReference type="InterPro" id="IPR027417">
    <property type="entry name" value="P-loop_NTPase"/>
</dbReference>
<dbReference type="SMART" id="SM00382">
    <property type="entry name" value="AAA"/>
    <property type="match status" value="1"/>
</dbReference>
<dbReference type="PROSITE" id="PS50893">
    <property type="entry name" value="ABC_TRANSPORTER_2"/>
    <property type="match status" value="1"/>
</dbReference>
<dbReference type="Gene3D" id="3.40.50.300">
    <property type="entry name" value="P-loop containing nucleotide triphosphate hydrolases"/>
    <property type="match status" value="1"/>
</dbReference>
<dbReference type="STRING" id="1844972.A7K91_02045"/>
<keyword evidence="5" id="KW-1185">Reference proteome</keyword>
<dbReference type="RefSeq" id="WP_068687282.1">
    <property type="nucleotide sequence ID" value="NZ_LYPA01000080.1"/>
</dbReference>
<dbReference type="GO" id="GO:0016887">
    <property type="term" value="F:ATP hydrolysis activity"/>
    <property type="evidence" value="ECO:0007669"/>
    <property type="project" value="InterPro"/>
</dbReference>
<name>A0A1A5YA13_9BACL</name>
<dbReference type="EMBL" id="LYPA01000080">
    <property type="protein sequence ID" value="OBR62422.1"/>
    <property type="molecule type" value="Genomic_DNA"/>
</dbReference>
<gene>
    <name evidence="4" type="ORF">A7K91_02045</name>
</gene>
<dbReference type="InterPro" id="IPR003439">
    <property type="entry name" value="ABC_transporter-like_ATP-bd"/>
</dbReference>
<evidence type="ECO:0000313" key="5">
    <source>
        <dbReference type="Proteomes" id="UP000092024"/>
    </source>
</evidence>
<dbReference type="SUPFAM" id="SSF52540">
    <property type="entry name" value="P-loop containing nucleoside triphosphate hydrolases"/>
    <property type="match status" value="1"/>
</dbReference>
<reference evidence="4 5" key="1">
    <citation type="submission" date="2016-05" db="EMBL/GenBank/DDBJ databases">
        <title>Paenibacillus oryzae. sp. nov., isolated from the rice root.</title>
        <authorList>
            <person name="Zhang J."/>
            <person name="Zhang X."/>
        </authorList>
    </citation>
    <scope>NUCLEOTIDE SEQUENCE [LARGE SCALE GENOMIC DNA]</scope>
    <source>
        <strain evidence="4 5">1DrF-4</strain>
    </source>
</reference>
<evidence type="ECO:0000256" key="1">
    <source>
        <dbReference type="ARBA" id="ARBA00022741"/>
    </source>
</evidence>
<dbReference type="PROSITE" id="PS00211">
    <property type="entry name" value="ABC_TRANSPORTER_1"/>
    <property type="match status" value="1"/>
</dbReference>